<dbReference type="Proteomes" id="UP001235030">
    <property type="component" value="Chromosome"/>
</dbReference>
<dbReference type="Pfam" id="PF04324">
    <property type="entry name" value="Fer2_BFD"/>
    <property type="match status" value="1"/>
</dbReference>
<evidence type="ECO:0000313" key="2">
    <source>
        <dbReference type="EMBL" id="WMT81038.1"/>
    </source>
</evidence>
<accession>A0ABY9PZ88</accession>
<organism evidence="2 3">
    <name type="scientific">Terrisporobacter mayombei</name>
    <dbReference type="NCBI Taxonomy" id="1541"/>
    <lineage>
        <taxon>Bacteria</taxon>
        <taxon>Bacillati</taxon>
        <taxon>Bacillota</taxon>
        <taxon>Clostridia</taxon>
        <taxon>Peptostreptococcales</taxon>
        <taxon>Peptostreptococcaceae</taxon>
        <taxon>Terrisporobacter</taxon>
    </lineage>
</organism>
<proteinExistence type="predicted"/>
<keyword evidence="3" id="KW-1185">Reference proteome</keyword>
<name>A0ABY9PZ88_9FIRM</name>
<gene>
    <name evidence="2" type="ORF">TEMA_13700</name>
</gene>
<sequence>MSLEMNKYLQVRKAQAQGARTIEELKEMSDIVIENEGELKEIESLIKNACKCKNVSIDTIVEAVKNGSDTIEKVQEVTKAGTGCGRCKGIISNIIENKR</sequence>
<protein>
    <recommendedName>
        <fullName evidence="1">BFD-like [2Fe-2S]-binding domain-containing protein</fullName>
    </recommendedName>
</protein>
<dbReference type="Gene3D" id="1.10.10.1100">
    <property type="entry name" value="BFD-like [2Fe-2S]-binding domain"/>
    <property type="match status" value="1"/>
</dbReference>
<dbReference type="InterPro" id="IPR041854">
    <property type="entry name" value="BFD-like_2Fe2S-bd_dom_sf"/>
</dbReference>
<dbReference type="RefSeq" id="WP_228103228.1">
    <property type="nucleotide sequence ID" value="NZ_CP101637.1"/>
</dbReference>
<evidence type="ECO:0000259" key="1">
    <source>
        <dbReference type="Pfam" id="PF04324"/>
    </source>
</evidence>
<feature type="domain" description="BFD-like [2Fe-2S]-binding" evidence="1">
    <location>
        <begin position="50"/>
        <end position="96"/>
    </location>
</feature>
<dbReference type="EMBL" id="CP101637">
    <property type="protein sequence ID" value="WMT81038.1"/>
    <property type="molecule type" value="Genomic_DNA"/>
</dbReference>
<reference evidence="2 3" key="1">
    <citation type="submission" date="2022-07" db="EMBL/GenBank/DDBJ databases">
        <title>Genome sequence of Terrisporobacter mayombei DSM6539.</title>
        <authorList>
            <person name="Boeer T."/>
            <person name="Bengelsdorf F.R."/>
            <person name="Daniel R."/>
            <person name="Poehlein A."/>
        </authorList>
    </citation>
    <scope>NUCLEOTIDE SEQUENCE [LARGE SCALE GENOMIC DNA]</scope>
    <source>
        <strain evidence="2 3">DSM 6539</strain>
    </source>
</reference>
<dbReference type="InterPro" id="IPR007419">
    <property type="entry name" value="BFD-like_2Fe2S-bd_dom"/>
</dbReference>
<evidence type="ECO:0000313" key="3">
    <source>
        <dbReference type="Proteomes" id="UP001235030"/>
    </source>
</evidence>